<feature type="region of interest" description="Disordered" evidence="1">
    <location>
        <begin position="1"/>
        <end position="89"/>
    </location>
</feature>
<keyword evidence="3" id="KW-1185">Reference proteome</keyword>
<dbReference type="AlphaFoldDB" id="A0AAV6TFG1"/>
<dbReference type="EMBL" id="JAFNEN010005661">
    <property type="protein sequence ID" value="KAG8166295.1"/>
    <property type="molecule type" value="Genomic_DNA"/>
</dbReference>
<proteinExistence type="predicted"/>
<reference evidence="2 3" key="1">
    <citation type="journal article" date="2022" name="Nat. Ecol. Evol.">
        <title>A masculinizing supergene underlies an exaggerated male reproductive morph in a spider.</title>
        <authorList>
            <person name="Hendrickx F."/>
            <person name="De Corte Z."/>
            <person name="Sonet G."/>
            <person name="Van Belleghem S.M."/>
            <person name="Kostlbacher S."/>
            <person name="Vangestel C."/>
        </authorList>
    </citation>
    <scope>NUCLEOTIDE SEQUENCE [LARGE SCALE GENOMIC DNA]</scope>
    <source>
        <strain evidence="2">W744_W776</strain>
    </source>
</reference>
<protein>
    <submittedName>
        <fullName evidence="2">Uncharacterized protein</fullName>
    </submittedName>
</protein>
<organism evidence="2 3">
    <name type="scientific">Oedothorax gibbosus</name>
    <dbReference type="NCBI Taxonomy" id="931172"/>
    <lineage>
        <taxon>Eukaryota</taxon>
        <taxon>Metazoa</taxon>
        <taxon>Ecdysozoa</taxon>
        <taxon>Arthropoda</taxon>
        <taxon>Chelicerata</taxon>
        <taxon>Arachnida</taxon>
        <taxon>Araneae</taxon>
        <taxon>Araneomorphae</taxon>
        <taxon>Entelegynae</taxon>
        <taxon>Araneoidea</taxon>
        <taxon>Linyphiidae</taxon>
        <taxon>Erigoninae</taxon>
        <taxon>Oedothorax</taxon>
    </lineage>
</organism>
<evidence type="ECO:0000313" key="3">
    <source>
        <dbReference type="Proteomes" id="UP000827092"/>
    </source>
</evidence>
<evidence type="ECO:0000313" key="2">
    <source>
        <dbReference type="EMBL" id="KAG8166295.1"/>
    </source>
</evidence>
<comment type="caution">
    <text evidence="2">The sequence shown here is derived from an EMBL/GenBank/DDBJ whole genome shotgun (WGS) entry which is preliminary data.</text>
</comment>
<evidence type="ECO:0000256" key="1">
    <source>
        <dbReference type="SAM" id="MobiDB-lite"/>
    </source>
</evidence>
<gene>
    <name evidence="2" type="ORF">JTE90_023593</name>
</gene>
<name>A0AAV6TFG1_9ARAC</name>
<dbReference type="Proteomes" id="UP000827092">
    <property type="component" value="Unassembled WGS sequence"/>
</dbReference>
<accession>A0AAV6TFG1</accession>
<sequence>MCASQWVLNKPRGGRNESTGRRRSGSAFRDLPFPSRAGRNSGGGDPPDPPRSTCGSGGLSAQPRWDPESGVNYNLPDRTRPDETLVEVP</sequence>